<dbReference type="AlphaFoldDB" id="A0A364JWF6"/>
<evidence type="ECO:0000313" key="14">
    <source>
        <dbReference type="Proteomes" id="UP000249453"/>
    </source>
</evidence>
<protein>
    <recommendedName>
        <fullName evidence="10">ATP synthase epsilon chain</fullName>
    </recommendedName>
    <alternativeName>
        <fullName evidence="10">ATP synthase F1 sector epsilon subunit</fullName>
    </alternativeName>
    <alternativeName>
        <fullName evidence="10">F-ATPase epsilon subunit</fullName>
    </alternativeName>
</protein>
<evidence type="ECO:0000256" key="11">
    <source>
        <dbReference type="RuleBase" id="RU003656"/>
    </source>
</evidence>
<evidence type="ECO:0000256" key="5">
    <source>
        <dbReference type="ARBA" id="ARBA00022781"/>
    </source>
</evidence>
<keyword evidence="10" id="KW-1003">Cell membrane</keyword>
<dbReference type="GO" id="GO:0005886">
    <property type="term" value="C:plasma membrane"/>
    <property type="evidence" value="ECO:0007669"/>
    <property type="project" value="UniProtKB-SubCell"/>
</dbReference>
<dbReference type="GO" id="GO:0045259">
    <property type="term" value="C:proton-transporting ATP synthase complex"/>
    <property type="evidence" value="ECO:0007669"/>
    <property type="project" value="UniProtKB-KW"/>
</dbReference>
<evidence type="ECO:0000256" key="10">
    <source>
        <dbReference type="HAMAP-Rule" id="MF_00530"/>
    </source>
</evidence>
<evidence type="ECO:0000256" key="1">
    <source>
        <dbReference type="ARBA" id="ARBA00003543"/>
    </source>
</evidence>
<dbReference type="Pfam" id="PF02823">
    <property type="entry name" value="ATP-synt_DE_N"/>
    <property type="match status" value="1"/>
</dbReference>
<dbReference type="EMBL" id="QLMK01000004">
    <property type="protein sequence ID" value="RAK30060.1"/>
    <property type="molecule type" value="Genomic_DNA"/>
</dbReference>
<evidence type="ECO:0000256" key="8">
    <source>
        <dbReference type="ARBA" id="ARBA00023196"/>
    </source>
</evidence>
<sequence length="135" mass="14421">MAQAFQFELVSPERLLLSAQVTEVVIPGSEGYLTALSGHSPLMTTIMPGVVTVKLADGKSDSYVVFGGFADITPQGCTVLAESATHVDDIDAADIDRRIAHARELLDDASSVEHRTNAEIFLHQLMTLKGSIIPA</sequence>
<comment type="similarity">
    <text evidence="3 10 11">Belongs to the ATPase epsilon chain family.</text>
</comment>
<evidence type="ECO:0000259" key="12">
    <source>
        <dbReference type="Pfam" id="PF02823"/>
    </source>
</evidence>
<feature type="domain" description="ATP synthase F1 complex delta/epsilon subunit N-terminal" evidence="12">
    <location>
        <begin position="5"/>
        <end position="84"/>
    </location>
</feature>
<dbReference type="GO" id="GO:0012505">
    <property type="term" value="C:endomembrane system"/>
    <property type="evidence" value="ECO:0007669"/>
    <property type="project" value="UniProtKB-SubCell"/>
</dbReference>
<dbReference type="InterPro" id="IPR036771">
    <property type="entry name" value="ATPsynth_dsu/esu_N"/>
</dbReference>
<evidence type="ECO:0000313" key="13">
    <source>
        <dbReference type="EMBL" id="RAK30060.1"/>
    </source>
</evidence>
<accession>A0A364JWF6</accession>
<evidence type="ECO:0000256" key="6">
    <source>
        <dbReference type="ARBA" id="ARBA00023065"/>
    </source>
</evidence>
<keyword evidence="6 10" id="KW-0406">Ion transport</keyword>
<dbReference type="InterPro" id="IPR001469">
    <property type="entry name" value="ATP_synth_F1_dsu/esu"/>
</dbReference>
<dbReference type="OrthoDB" id="9799969at2"/>
<dbReference type="SUPFAM" id="SSF51344">
    <property type="entry name" value="Epsilon subunit of F1F0-ATP synthase N-terminal domain"/>
    <property type="match status" value="1"/>
</dbReference>
<dbReference type="CDD" id="cd12152">
    <property type="entry name" value="F1-ATPase_delta"/>
    <property type="match status" value="1"/>
</dbReference>
<keyword evidence="14" id="KW-1185">Reference proteome</keyword>
<dbReference type="HAMAP" id="MF_00530">
    <property type="entry name" value="ATP_synth_epsil_bac"/>
    <property type="match status" value="1"/>
</dbReference>
<evidence type="ECO:0000256" key="3">
    <source>
        <dbReference type="ARBA" id="ARBA00005712"/>
    </source>
</evidence>
<proteinExistence type="inferred from homology"/>
<dbReference type="GO" id="GO:0046933">
    <property type="term" value="F:proton-transporting ATP synthase activity, rotational mechanism"/>
    <property type="evidence" value="ECO:0007669"/>
    <property type="project" value="UniProtKB-UniRule"/>
</dbReference>
<dbReference type="InterPro" id="IPR020546">
    <property type="entry name" value="ATP_synth_F1_dsu/esu_N"/>
</dbReference>
<comment type="subcellular location">
    <subcellularLocation>
        <location evidence="10">Cell membrane</location>
        <topology evidence="10">Peripheral membrane protein</topology>
    </subcellularLocation>
    <subcellularLocation>
        <location evidence="2">Endomembrane system</location>
        <topology evidence="2">Peripheral membrane protein</topology>
    </subcellularLocation>
</comment>
<dbReference type="NCBIfam" id="NF001851">
    <property type="entry name" value="PRK00571.2-4"/>
    <property type="match status" value="1"/>
</dbReference>
<evidence type="ECO:0000256" key="4">
    <source>
        <dbReference type="ARBA" id="ARBA00022448"/>
    </source>
</evidence>
<comment type="caution">
    <text evidence="13">The sequence shown here is derived from an EMBL/GenBank/DDBJ whole genome shotgun (WGS) entry which is preliminary data.</text>
</comment>
<keyword evidence="5 10" id="KW-0375">Hydrogen ion transport</keyword>
<gene>
    <name evidence="10" type="primary">atpC</name>
    <name evidence="13" type="ORF">C7374_104120</name>
</gene>
<keyword evidence="7 10" id="KW-0472">Membrane</keyword>
<evidence type="ECO:0000256" key="9">
    <source>
        <dbReference type="ARBA" id="ARBA00023310"/>
    </source>
</evidence>
<comment type="function">
    <text evidence="1 10">Produces ATP from ADP in the presence of a proton gradient across the membrane.</text>
</comment>
<dbReference type="RefSeq" id="WP_111575073.1">
    <property type="nucleotide sequence ID" value="NZ_JBHEEY010000005.1"/>
</dbReference>
<name>A0A364JWF6_9HYPH</name>
<dbReference type="PANTHER" id="PTHR13822">
    <property type="entry name" value="ATP SYNTHASE DELTA/EPSILON CHAIN"/>
    <property type="match status" value="1"/>
</dbReference>
<keyword evidence="9 10" id="KW-0066">ATP synthesis</keyword>
<dbReference type="NCBIfam" id="TIGR01216">
    <property type="entry name" value="ATP_synt_epsi"/>
    <property type="match status" value="1"/>
</dbReference>
<organism evidence="13 14">
    <name type="scientific">Falsochrobactrum ovis</name>
    <dbReference type="NCBI Taxonomy" id="1293442"/>
    <lineage>
        <taxon>Bacteria</taxon>
        <taxon>Pseudomonadati</taxon>
        <taxon>Pseudomonadota</taxon>
        <taxon>Alphaproteobacteria</taxon>
        <taxon>Hyphomicrobiales</taxon>
        <taxon>Brucellaceae</taxon>
        <taxon>Falsochrobactrum</taxon>
    </lineage>
</organism>
<dbReference type="Gene3D" id="2.60.15.10">
    <property type="entry name" value="F0F1 ATP synthase delta/epsilon subunit, N-terminal"/>
    <property type="match status" value="1"/>
</dbReference>
<dbReference type="PANTHER" id="PTHR13822:SF10">
    <property type="entry name" value="ATP SYNTHASE EPSILON CHAIN, CHLOROPLASTIC"/>
    <property type="match status" value="1"/>
</dbReference>
<keyword evidence="8 10" id="KW-0139">CF(1)</keyword>
<keyword evidence="4 10" id="KW-0813">Transport</keyword>
<evidence type="ECO:0000256" key="2">
    <source>
        <dbReference type="ARBA" id="ARBA00004184"/>
    </source>
</evidence>
<evidence type="ECO:0000256" key="7">
    <source>
        <dbReference type="ARBA" id="ARBA00023136"/>
    </source>
</evidence>
<dbReference type="GO" id="GO:0005524">
    <property type="term" value="F:ATP binding"/>
    <property type="evidence" value="ECO:0007669"/>
    <property type="project" value="UniProtKB-UniRule"/>
</dbReference>
<comment type="subunit">
    <text evidence="10 11">F-type ATPases have 2 components, CF(1) - the catalytic core - and CF(0) - the membrane proton channel. CF(1) has five subunits: alpha(3), beta(3), gamma(1), delta(1), epsilon(1). CF(0) has three main subunits: a, b and c.</text>
</comment>
<dbReference type="Proteomes" id="UP000249453">
    <property type="component" value="Unassembled WGS sequence"/>
</dbReference>
<reference evidence="13 14" key="1">
    <citation type="submission" date="2018-06" db="EMBL/GenBank/DDBJ databases">
        <title>Genomic Encyclopedia of Type Strains, Phase IV (KMG-IV): sequencing the most valuable type-strain genomes for metagenomic binning, comparative biology and taxonomic classification.</title>
        <authorList>
            <person name="Goeker M."/>
        </authorList>
    </citation>
    <scope>NUCLEOTIDE SEQUENCE [LARGE SCALE GENOMIC DNA]</scope>
    <source>
        <strain evidence="13 14">DSM 26720</strain>
    </source>
</reference>